<dbReference type="Pfam" id="PF02826">
    <property type="entry name" value="2-Hacid_dh_C"/>
    <property type="match status" value="1"/>
</dbReference>
<keyword evidence="2" id="KW-0520">NAD</keyword>
<dbReference type="PANTHER" id="PTHR43333">
    <property type="entry name" value="2-HACID_DH_C DOMAIN-CONTAINING PROTEIN"/>
    <property type="match status" value="1"/>
</dbReference>
<dbReference type="GO" id="GO:0051287">
    <property type="term" value="F:NAD binding"/>
    <property type="evidence" value="ECO:0007669"/>
    <property type="project" value="InterPro"/>
</dbReference>
<dbReference type="AlphaFoldDB" id="A0A1M4N8J6"/>
<reference evidence="5" key="1">
    <citation type="submission" date="2016-09" db="EMBL/GenBank/DDBJ databases">
        <authorList>
            <person name="Wibberg D."/>
        </authorList>
    </citation>
    <scope>NUCLEOTIDE SEQUENCE [LARGE SCALE GENOMIC DNA]</scope>
</reference>
<protein>
    <recommendedName>
        <fullName evidence="3">D-isomer specific 2-hydroxyacid dehydrogenase NAD-binding domain-containing protein</fullName>
    </recommendedName>
</protein>
<feature type="domain" description="D-isomer specific 2-hydroxyacid dehydrogenase NAD-binding" evidence="3">
    <location>
        <begin position="116"/>
        <end position="274"/>
    </location>
</feature>
<dbReference type="EMBL" id="FMJB01000064">
    <property type="protein sequence ID" value="SCM69506.1"/>
    <property type="molecule type" value="Genomic_DNA"/>
</dbReference>
<dbReference type="PANTHER" id="PTHR43333:SF1">
    <property type="entry name" value="D-ISOMER SPECIFIC 2-HYDROXYACID DEHYDROGENASE NAD-BINDING DOMAIN-CONTAINING PROTEIN"/>
    <property type="match status" value="1"/>
</dbReference>
<dbReference type="InterPro" id="IPR006140">
    <property type="entry name" value="D-isomer_DH_NAD-bd"/>
</dbReference>
<evidence type="ECO:0000256" key="2">
    <source>
        <dbReference type="ARBA" id="ARBA00023027"/>
    </source>
</evidence>
<evidence type="ECO:0000259" key="3">
    <source>
        <dbReference type="Pfam" id="PF02826"/>
    </source>
</evidence>
<dbReference type="Gene3D" id="3.40.50.720">
    <property type="entry name" value="NAD(P)-binding Rossmann-like Domain"/>
    <property type="match status" value="2"/>
</dbReference>
<keyword evidence="5" id="KW-1185">Reference proteome</keyword>
<dbReference type="SUPFAM" id="SSF51735">
    <property type="entry name" value="NAD(P)-binding Rossmann-fold domains"/>
    <property type="match status" value="1"/>
</dbReference>
<accession>A0A1M4N8J6</accession>
<evidence type="ECO:0000256" key="1">
    <source>
        <dbReference type="ARBA" id="ARBA00023002"/>
    </source>
</evidence>
<sequence length="309" mass="33553">MINVQLAAPAAYWAEYEAPLTRALKAAGMDADLSMDHAPEDVDYIVYAPHPEMQDFTPFKRCKAVLSLWAGVEKIVGNQTLTMPLTRMVDPGLKKGMVEFVTGHVLRYHLGMDQHILVQDGVWRHKAPPLAQDRKVTILGLGELGSSCAEMLVQLGFQVRGWARSPRELAGVACFSGADGMKAALDGAEIIVLLLPDTPETENVLDAEAMSWLAHGASILNPGRGPLIDDDALLAALDNGRVAHATLDVFRVEPLPAEHPYWAHPNVTVTPHIASETRADTASEVIAENIRRSEAGEPLLYVVDRAAGY</sequence>
<keyword evidence="1" id="KW-0560">Oxidoreductase</keyword>
<dbReference type="CDD" id="cd12164">
    <property type="entry name" value="GDH_like_2"/>
    <property type="match status" value="1"/>
</dbReference>
<evidence type="ECO:0000313" key="4">
    <source>
        <dbReference type="EMBL" id="SCM69506.1"/>
    </source>
</evidence>
<dbReference type="InterPro" id="IPR036291">
    <property type="entry name" value="NAD(P)-bd_dom_sf"/>
</dbReference>
<dbReference type="RefSeq" id="WP_072709152.1">
    <property type="nucleotide sequence ID" value="NZ_FMJB01000064.1"/>
</dbReference>
<organism evidence="4 5">
    <name type="scientific">Donghicola eburneus</name>
    <dbReference type="NCBI Taxonomy" id="393278"/>
    <lineage>
        <taxon>Bacteria</taxon>
        <taxon>Pseudomonadati</taxon>
        <taxon>Pseudomonadota</taxon>
        <taxon>Alphaproteobacteria</taxon>
        <taxon>Rhodobacterales</taxon>
        <taxon>Roseobacteraceae</taxon>
        <taxon>Donghicola</taxon>
    </lineage>
</organism>
<gene>
    <name evidence="4" type="ORF">KARMA_3745</name>
</gene>
<proteinExistence type="predicted"/>
<dbReference type="GO" id="GO:0016491">
    <property type="term" value="F:oxidoreductase activity"/>
    <property type="evidence" value="ECO:0007669"/>
    <property type="project" value="UniProtKB-KW"/>
</dbReference>
<dbReference type="Proteomes" id="UP000184085">
    <property type="component" value="Unassembled WGS sequence"/>
</dbReference>
<name>A0A1M4N8J6_9RHOB</name>
<evidence type="ECO:0000313" key="5">
    <source>
        <dbReference type="Proteomes" id="UP000184085"/>
    </source>
</evidence>